<dbReference type="OrthoDB" id="10419148at2759"/>
<proteinExistence type="predicted"/>
<feature type="signal peptide" evidence="1">
    <location>
        <begin position="1"/>
        <end position="18"/>
    </location>
</feature>
<keyword evidence="1" id="KW-0732">Signal</keyword>
<gene>
    <name evidence="2" type="ORF">HMPREF1544_05408</name>
</gene>
<dbReference type="AlphaFoldDB" id="S2JY75"/>
<dbReference type="EMBL" id="KE123962">
    <property type="protein sequence ID" value="EPB87748.1"/>
    <property type="molecule type" value="Genomic_DNA"/>
</dbReference>
<protein>
    <submittedName>
        <fullName evidence="2">Uncharacterized protein</fullName>
    </submittedName>
</protein>
<evidence type="ECO:0000256" key="1">
    <source>
        <dbReference type="SAM" id="SignalP"/>
    </source>
</evidence>
<name>S2JY75_MUCC1</name>
<dbReference type="VEuPathDB" id="FungiDB:HMPREF1544_05408"/>
<sequence length="109" mass="11795">MKAIFLFISATFLVFATAQFNDDINTNSISFVTPITATTTTIESNDNNPTYPAITITVTETSTTTTIPEQTIATPSTITTTSNDATRLFMMKSSQLAAIVVLAYLVFLI</sequence>
<evidence type="ECO:0000313" key="2">
    <source>
        <dbReference type="EMBL" id="EPB87748.1"/>
    </source>
</evidence>
<feature type="chain" id="PRO_5004497519" evidence="1">
    <location>
        <begin position="19"/>
        <end position="109"/>
    </location>
</feature>
<dbReference type="OMA" id="RLFMMKS"/>
<keyword evidence="3" id="KW-1185">Reference proteome</keyword>
<dbReference type="InParanoid" id="S2JY75"/>
<evidence type="ECO:0000313" key="3">
    <source>
        <dbReference type="Proteomes" id="UP000014254"/>
    </source>
</evidence>
<accession>S2JY75</accession>
<reference evidence="3" key="1">
    <citation type="submission" date="2013-05" db="EMBL/GenBank/DDBJ databases">
        <title>The Genome sequence of Mucor circinelloides f. circinelloides 1006PhL.</title>
        <authorList>
            <consortium name="The Broad Institute Genomics Platform"/>
            <person name="Cuomo C."/>
            <person name="Earl A."/>
            <person name="Findley K."/>
            <person name="Lee S.C."/>
            <person name="Walker B."/>
            <person name="Young S."/>
            <person name="Zeng Q."/>
            <person name="Gargeya S."/>
            <person name="Fitzgerald M."/>
            <person name="Haas B."/>
            <person name="Abouelleil A."/>
            <person name="Allen A.W."/>
            <person name="Alvarado L."/>
            <person name="Arachchi H.M."/>
            <person name="Berlin A.M."/>
            <person name="Chapman S.B."/>
            <person name="Gainer-Dewar J."/>
            <person name="Goldberg J."/>
            <person name="Griggs A."/>
            <person name="Gujja S."/>
            <person name="Hansen M."/>
            <person name="Howarth C."/>
            <person name="Imamovic A."/>
            <person name="Ireland A."/>
            <person name="Larimer J."/>
            <person name="McCowan C."/>
            <person name="Murphy C."/>
            <person name="Pearson M."/>
            <person name="Poon T.W."/>
            <person name="Priest M."/>
            <person name="Roberts A."/>
            <person name="Saif S."/>
            <person name="Shea T."/>
            <person name="Sisk P."/>
            <person name="Sykes S."/>
            <person name="Wortman J."/>
            <person name="Nusbaum C."/>
            <person name="Birren B."/>
        </authorList>
    </citation>
    <scope>NUCLEOTIDE SEQUENCE [LARGE SCALE GENOMIC DNA]</scope>
    <source>
        <strain evidence="3">1006PhL</strain>
    </source>
</reference>
<organism evidence="2 3">
    <name type="scientific">Mucor circinelloides f. circinelloides (strain 1006PhL)</name>
    <name type="common">Mucormycosis agent</name>
    <name type="synonym">Calyptromyces circinelloides</name>
    <dbReference type="NCBI Taxonomy" id="1220926"/>
    <lineage>
        <taxon>Eukaryota</taxon>
        <taxon>Fungi</taxon>
        <taxon>Fungi incertae sedis</taxon>
        <taxon>Mucoromycota</taxon>
        <taxon>Mucoromycotina</taxon>
        <taxon>Mucoromycetes</taxon>
        <taxon>Mucorales</taxon>
        <taxon>Mucorineae</taxon>
        <taxon>Mucoraceae</taxon>
        <taxon>Mucor</taxon>
    </lineage>
</organism>
<dbReference type="Proteomes" id="UP000014254">
    <property type="component" value="Unassembled WGS sequence"/>
</dbReference>